<dbReference type="Pfam" id="PF02234">
    <property type="entry name" value="CDI"/>
    <property type="match status" value="1"/>
</dbReference>
<evidence type="ECO:0000313" key="8">
    <source>
        <dbReference type="EMBL" id="GAV59021.1"/>
    </source>
</evidence>
<evidence type="ECO:0000256" key="5">
    <source>
        <dbReference type="PIRNR" id="PIRNR017811"/>
    </source>
</evidence>
<keyword evidence="4" id="KW-0131">Cell cycle</keyword>
<feature type="compositionally biased region" description="Basic and acidic residues" evidence="6">
    <location>
        <begin position="98"/>
        <end position="113"/>
    </location>
</feature>
<dbReference type="OrthoDB" id="6373236at2759"/>
<dbReference type="GO" id="GO:0051726">
    <property type="term" value="P:regulation of cell cycle"/>
    <property type="evidence" value="ECO:0007669"/>
    <property type="project" value="InterPro"/>
</dbReference>
<protein>
    <recommendedName>
        <fullName evidence="5">Cyclin-dependent kinase inhibitor</fullName>
    </recommendedName>
</protein>
<feature type="domain" description="Cyclin-dependent kinase inhibitor" evidence="7">
    <location>
        <begin position="174"/>
        <end position="218"/>
    </location>
</feature>
<dbReference type="GO" id="GO:0005654">
    <property type="term" value="C:nucleoplasm"/>
    <property type="evidence" value="ECO:0007669"/>
    <property type="project" value="UniProtKB-SubCell"/>
</dbReference>
<dbReference type="STRING" id="3775.A0A1Q3ATG2"/>
<evidence type="ECO:0000256" key="1">
    <source>
        <dbReference type="ARBA" id="ARBA00004642"/>
    </source>
</evidence>
<dbReference type="EMBL" id="BDDD01000092">
    <property type="protein sequence ID" value="GAV59021.1"/>
    <property type="molecule type" value="Genomic_DNA"/>
</dbReference>
<dbReference type="PANTHER" id="PTHR46776">
    <property type="entry name" value="CYCLIN-DEPENDENT KINASE INHIBITOR 4-RELATED"/>
    <property type="match status" value="1"/>
</dbReference>
<feature type="compositionally biased region" description="Low complexity" evidence="6">
    <location>
        <begin position="147"/>
        <end position="161"/>
    </location>
</feature>
<comment type="caution">
    <text evidence="8">The sequence shown here is derived from an EMBL/GenBank/DDBJ whole genome shotgun (WGS) entry which is preliminary data.</text>
</comment>
<feature type="region of interest" description="Disordered" evidence="6">
    <location>
        <begin position="68"/>
        <end position="113"/>
    </location>
</feature>
<proteinExistence type="inferred from homology"/>
<dbReference type="FunCoup" id="A0A1Q3ATG2">
    <property type="interactions" value="198"/>
</dbReference>
<name>A0A1Q3ATG2_CEPFO</name>
<feature type="compositionally biased region" description="Polar residues" evidence="6">
    <location>
        <begin position="79"/>
        <end position="88"/>
    </location>
</feature>
<evidence type="ECO:0000313" key="9">
    <source>
        <dbReference type="Proteomes" id="UP000187406"/>
    </source>
</evidence>
<dbReference type="PIRSF" id="PIRSF017811">
    <property type="entry name" value="CDK_inhib_pln"/>
    <property type="match status" value="1"/>
</dbReference>
<evidence type="ECO:0000256" key="4">
    <source>
        <dbReference type="ARBA" id="ARBA00023306"/>
    </source>
</evidence>
<comment type="similarity">
    <text evidence="2 5">Belongs to the CDI family. ICK/KRP subfamily.</text>
</comment>
<dbReference type="Proteomes" id="UP000187406">
    <property type="component" value="Unassembled WGS sequence"/>
</dbReference>
<dbReference type="InterPro" id="IPR003175">
    <property type="entry name" value="CDI_dom"/>
</dbReference>
<keyword evidence="9" id="KW-1185">Reference proteome</keyword>
<gene>
    <name evidence="8" type="ORF">CFOL_v3_02554</name>
</gene>
<sequence>MGKYIRKAKTTGEVAVMELSQPSLSGVRTRAKKLALQQQSSSPPPAGSYIQLRSRRLEKPPVLVNYSNKRQKQRDTCVVKNSNSNSTVWVDGPGSGGHNKEEDGGEEIVHDNKDLGCFGDNVLEFEGRERSTRESTPCSLIREPDTIRTPGSTTRPTTISTETKRRTQNSTHRQIPTAHEMDEFFSGAEEERLKQFIEKYNFDPVKEKPLPGRYEWEMVEP</sequence>
<reference evidence="9" key="1">
    <citation type="submission" date="2016-04" db="EMBL/GenBank/DDBJ databases">
        <title>Cephalotus genome sequencing.</title>
        <authorList>
            <person name="Fukushima K."/>
            <person name="Hasebe M."/>
            <person name="Fang X."/>
        </authorList>
    </citation>
    <scope>NUCLEOTIDE SEQUENCE [LARGE SCALE GENOMIC DNA]</scope>
    <source>
        <strain evidence="9">cv. St1</strain>
    </source>
</reference>
<dbReference type="InParanoid" id="A0A1Q3ATG2"/>
<evidence type="ECO:0000259" key="7">
    <source>
        <dbReference type="Pfam" id="PF02234"/>
    </source>
</evidence>
<dbReference type="InterPro" id="IPR044275">
    <property type="entry name" value="KRP"/>
</dbReference>
<dbReference type="Gene3D" id="4.10.365.10">
    <property type="entry name" value="p27"/>
    <property type="match status" value="1"/>
</dbReference>
<feature type="region of interest" description="Disordered" evidence="6">
    <location>
        <begin position="30"/>
        <end position="55"/>
    </location>
</feature>
<keyword evidence="3 5" id="KW-0649">Protein kinase inhibitor</keyword>
<evidence type="ECO:0000256" key="2">
    <source>
        <dbReference type="ARBA" id="ARBA00010274"/>
    </source>
</evidence>
<dbReference type="GO" id="GO:0004861">
    <property type="term" value="F:cyclin-dependent protein serine/threonine kinase inhibitor activity"/>
    <property type="evidence" value="ECO:0007669"/>
    <property type="project" value="UniProtKB-UniRule"/>
</dbReference>
<organism evidence="8 9">
    <name type="scientific">Cephalotus follicularis</name>
    <name type="common">Albany pitcher plant</name>
    <dbReference type="NCBI Taxonomy" id="3775"/>
    <lineage>
        <taxon>Eukaryota</taxon>
        <taxon>Viridiplantae</taxon>
        <taxon>Streptophyta</taxon>
        <taxon>Embryophyta</taxon>
        <taxon>Tracheophyta</taxon>
        <taxon>Spermatophyta</taxon>
        <taxon>Magnoliopsida</taxon>
        <taxon>eudicotyledons</taxon>
        <taxon>Gunneridae</taxon>
        <taxon>Pentapetalae</taxon>
        <taxon>rosids</taxon>
        <taxon>fabids</taxon>
        <taxon>Oxalidales</taxon>
        <taxon>Cephalotaceae</taxon>
        <taxon>Cephalotus</taxon>
    </lineage>
</organism>
<evidence type="ECO:0000256" key="3">
    <source>
        <dbReference type="ARBA" id="ARBA00023013"/>
    </source>
</evidence>
<feature type="region of interest" description="Disordered" evidence="6">
    <location>
        <begin position="127"/>
        <end position="174"/>
    </location>
</feature>
<accession>A0A1Q3ATG2</accession>
<evidence type="ECO:0000256" key="6">
    <source>
        <dbReference type="SAM" id="MobiDB-lite"/>
    </source>
</evidence>
<dbReference type="InterPro" id="IPR044898">
    <property type="entry name" value="CDI_dom_sf"/>
</dbReference>
<dbReference type="AlphaFoldDB" id="A0A1Q3ATG2"/>
<comment type="subcellular location">
    <subcellularLocation>
        <location evidence="1">Nucleus</location>
        <location evidence="1">Nucleoplasm</location>
    </subcellularLocation>
</comment>